<dbReference type="GO" id="GO:0005886">
    <property type="term" value="C:plasma membrane"/>
    <property type="evidence" value="ECO:0007669"/>
    <property type="project" value="UniProtKB-SubCell"/>
</dbReference>
<comment type="subcellular location">
    <subcellularLocation>
        <location evidence="1">Cell membrane</location>
        <topology evidence="1">Multi-pass membrane protein</topology>
    </subcellularLocation>
</comment>
<evidence type="ECO:0000256" key="4">
    <source>
        <dbReference type="ARBA" id="ARBA00022989"/>
    </source>
</evidence>
<dbReference type="EMBL" id="CP162551">
    <property type="protein sequence ID" value="XDI35465.1"/>
    <property type="molecule type" value="Genomic_DNA"/>
</dbReference>
<feature type="transmembrane region" description="Helical" evidence="6">
    <location>
        <begin position="143"/>
        <end position="159"/>
    </location>
</feature>
<dbReference type="InterPro" id="IPR003740">
    <property type="entry name" value="YitT"/>
</dbReference>
<dbReference type="RefSeq" id="WP_317121800.1">
    <property type="nucleotide sequence ID" value="NZ_CP162551.1"/>
</dbReference>
<evidence type="ECO:0000313" key="7">
    <source>
        <dbReference type="EMBL" id="XDI35465.1"/>
    </source>
</evidence>
<proteinExistence type="predicted"/>
<feature type="transmembrane region" description="Helical" evidence="6">
    <location>
        <begin position="39"/>
        <end position="60"/>
    </location>
</feature>
<feature type="transmembrane region" description="Helical" evidence="6">
    <location>
        <begin position="67"/>
        <end position="86"/>
    </location>
</feature>
<dbReference type="PANTHER" id="PTHR33545:SF5">
    <property type="entry name" value="UPF0750 MEMBRANE PROTEIN YITT"/>
    <property type="match status" value="1"/>
</dbReference>
<name>A0AB39BPW8_9BACI</name>
<gene>
    <name evidence="7" type="ORF">AB3N04_12135</name>
</gene>
<protein>
    <submittedName>
        <fullName evidence="7">YitT family protein</fullName>
    </submittedName>
</protein>
<organism evidence="7">
    <name type="scientific">Alkalihalophilus sp. As8PL</name>
    <dbReference type="NCBI Taxonomy" id="3237103"/>
    <lineage>
        <taxon>Bacteria</taxon>
        <taxon>Bacillati</taxon>
        <taxon>Bacillota</taxon>
        <taxon>Bacilli</taxon>
        <taxon>Bacillales</taxon>
        <taxon>Bacillaceae</taxon>
        <taxon>Alkalihalophilus</taxon>
    </lineage>
</organism>
<reference evidence="7" key="1">
    <citation type="submission" date="2024-07" db="EMBL/GenBank/DDBJ databases">
        <title>Identification and characteristics of an arsenic-resistant bacterial isolate, which belongs to a novel species.</title>
        <authorList>
            <person name="Juszczyk A."/>
            <person name="Kowalczyk A."/>
            <person name="Was K."/>
            <person name="Kosowicz W."/>
            <person name="Budzyn A."/>
            <person name="Latowski D."/>
        </authorList>
    </citation>
    <scope>NUCLEOTIDE SEQUENCE</scope>
    <source>
        <strain evidence="7">As8PL</strain>
    </source>
</reference>
<dbReference type="Pfam" id="PF02588">
    <property type="entry name" value="YitT_membrane"/>
    <property type="match status" value="1"/>
</dbReference>
<evidence type="ECO:0000256" key="5">
    <source>
        <dbReference type="ARBA" id="ARBA00023136"/>
    </source>
</evidence>
<keyword evidence="3 6" id="KW-0812">Transmembrane</keyword>
<keyword evidence="2" id="KW-1003">Cell membrane</keyword>
<evidence type="ECO:0000256" key="3">
    <source>
        <dbReference type="ARBA" id="ARBA00022692"/>
    </source>
</evidence>
<keyword evidence="5 6" id="KW-0472">Membrane</keyword>
<evidence type="ECO:0000256" key="2">
    <source>
        <dbReference type="ARBA" id="ARBA00022475"/>
    </source>
</evidence>
<sequence>MKKWLMILLAIVITSFGVILLKHANIVTGGTAGLSLSIAYFFSLPFGVTFFLINIPFYIFSMMRMGWNFTFTTIISVSLLSLVTGIDYFLPAFSVSVWVGAIVGGFIIGVGLSLLFMNGSSLGGANILALFLQKRWNIDPGKTTFAFDFIVVMTGFYTVGLVRGLASILSIAVIARVISYFKNEIAKRGTDAAAKEKEKNLKAPTKQHIPVAE</sequence>
<evidence type="ECO:0000256" key="1">
    <source>
        <dbReference type="ARBA" id="ARBA00004651"/>
    </source>
</evidence>
<evidence type="ECO:0000256" key="6">
    <source>
        <dbReference type="SAM" id="Phobius"/>
    </source>
</evidence>
<feature type="transmembrane region" description="Helical" evidence="6">
    <location>
        <begin position="98"/>
        <end position="131"/>
    </location>
</feature>
<accession>A0AB39BPW8</accession>
<dbReference type="PANTHER" id="PTHR33545">
    <property type="entry name" value="UPF0750 MEMBRANE PROTEIN YITT-RELATED"/>
    <property type="match status" value="1"/>
</dbReference>
<dbReference type="InterPro" id="IPR051461">
    <property type="entry name" value="UPF0750_membrane"/>
</dbReference>
<keyword evidence="4 6" id="KW-1133">Transmembrane helix</keyword>
<dbReference type="AlphaFoldDB" id="A0AB39BPW8"/>